<dbReference type="Proteomes" id="UP000589292">
    <property type="component" value="Unassembled WGS sequence"/>
</dbReference>
<dbReference type="SMART" id="SM00228">
    <property type="entry name" value="PDZ"/>
    <property type="match status" value="1"/>
</dbReference>
<dbReference type="EMBL" id="VDES01000001">
    <property type="protein sequence ID" value="MBA1372982.1"/>
    <property type="molecule type" value="Genomic_DNA"/>
</dbReference>
<feature type="chain" id="PRO_5031012856" evidence="1">
    <location>
        <begin position="35"/>
        <end position="655"/>
    </location>
</feature>
<dbReference type="InterPro" id="IPR027268">
    <property type="entry name" value="Peptidase_M4/M1_CTD_sf"/>
</dbReference>
<feature type="domain" description="PDZ" evidence="2">
    <location>
        <begin position="552"/>
        <end position="618"/>
    </location>
</feature>
<evidence type="ECO:0000313" key="4">
    <source>
        <dbReference type="Proteomes" id="UP000589292"/>
    </source>
</evidence>
<keyword evidence="4" id="KW-1185">Reference proteome</keyword>
<dbReference type="PIRSF" id="PIRSF016493">
    <property type="entry name" value="Glycyl_aminpptds"/>
    <property type="match status" value="1"/>
</dbReference>
<accession>A0A7V8U6W9</accession>
<comment type="caution">
    <text evidence="3">The sequence shown here is derived from an EMBL/GenBank/DDBJ whole genome shotgun (WGS) entry which is preliminary data.</text>
</comment>
<reference evidence="3 4" key="1">
    <citation type="journal article" date="1994" name="Int. J. Syst. Bacteriol.">
        <title>Phylogenetic positions of novel aerobic, bacteriochlorophyll a-containing bacteria and description of Roseococcus thiosulfatophilus gen. nov., sp. nov., Erythromicrobium ramosum gen. nov., sp. nov., and Erythrobacter litoralis sp. nov.</title>
        <authorList>
            <person name="Yurkov V."/>
            <person name="Stackebrandt E."/>
            <person name="Holmes A."/>
            <person name="Fuerst J.A."/>
            <person name="Hugenholtz P."/>
            <person name="Golecki J."/>
            <person name="Gad'on N."/>
            <person name="Gorlenko V.M."/>
            <person name="Kompantseva E.I."/>
            <person name="Drews G."/>
        </authorList>
    </citation>
    <scope>NUCLEOTIDE SEQUENCE [LARGE SCALE GENOMIC DNA]</scope>
    <source>
        <strain evidence="3 4">KR-99</strain>
    </source>
</reference>
<dbReference type="AlphaFoldDB" id="A0A7V8U6W9"/>
<dbReference type="SUPFAM" id="SSF50156">
    <property type="entry name" value="PDZ domain-like"/>
    <property type="match status" value="1"/>
</dbReference>
<dbReference type="Gene3D" id="1.10.390.10">
    <property type="entry name" value="Neutral Protease Domain 2"/>
    <property type="match status" value="1"/>
</dbReference>
<dbReference type="InterPro" id="IPR040756">
    <property type="entry name" value="Peptidase_M61_N"/>
</dbReference>
<gene>
    <name evidence="3" type="ORF">FG486_01420</name>
</gene>
<evidence type="ECO:0000313" key="3">
    <source>
        <dbReference type="EMBL" id="MBA1372982.1"/>
    </source>
</evidence>
<dbReference type="Pfam" id="PF05299">
    <property type="entry name" value="Peptidase_M61"/>
    <property type="match status" value="1"/>
</dbReference>
<organism evidence="3 4">
    <name type="scientific">Sphingomonas ursincola</name>
    <dbReference type="NCBI Taxonomy" id="56361"/>
    <lineage>
        <taxon>Bacteria</taxon>
        <taxon>Pseudomonadati</taxon>
        <taxon>Pseudomonadota</taxon>
        <taxon>Alphaproteobacteria</taxon>
        <taxon>Sphingomonadales</taxon>
        <taxon>Sphingomonadaceae</taxon>
        <taxon>Sphingomonas</taxon>
    </lineage>
</organism>
<dbReference type="InterPro" id="IPR001478">
    <property type="entry name" value="PDZ"/>
</dbReference>
<proteinExistence type="predicted"/>
<dbReference type="InterPro" id="IPR007963">
    <property type="entry name" value="Peptidase_M61_catalytic"/>
</dbReference>
<sequence>MVLQTRTFQRVPKLRQFIASTAIVLALLASPVSAQNSKPQPVPVKDIVPAARDIPFPGAMALEVDATDVDRAIFRMKQTIPVPDDARSAGRFTLLYPQWLPGNHAPRGEIEKLVGLKFSASGKPLAWRRDSLDVNAFHITLPKGVREVVAEFQFVSPTAGNQGRVVVAPKMMNLRWNNVSLYPAGYFTRNIPVDATVTWPAGWQAGSAMRPKRTTGNKVAYERVDYDTLVDSPMFAGAHFKSFALSDKVTLNVVADAPEYLAATPDQIEAHKRLVAEAEHLFGVRHYDRYDFLLSLSDEMSGIGIEHHRSSENGVGTGYFTDWAKGPGSRNLLPHEMTHSWNGKHRRPQGIWAPDFRTPSRDDLLWVYEGQTQFWGYVLGARSGLFSYQDTLDAFASIAAGLDRRAGRDWRPLVDTTHDPIIAARRPKGWTSYQRSEDYYNEGMMIWLEADQIIRRESGNARSLQDFARSFFGGREGDWGVVTYELPDVVAALNAVQPYDWQGFFQSRVFEVTPEVGKQGFALGGYELVYVPEASNFIRSGEAASGTTDLSHSIGLIVEKDGKIAQVMWGSPAFDAGMTVGDQITGVAGRDYSGEALKSAVAATSSTGTVQLLVKRGKRYRETALSYRGGLRYPALRKTGQGETGLDRLLAPQTR</sequence>
<dbReference type="InterPro" id="IPR024191">
    <property type="entry name" value="Peptidase_M61"/>
</dbReference>
<keyword evidence="1" id="KW-0732">Signal</keyword>
<evidence type="ECO:0000256" key="1">
    <source>
        <dbReference type="SAM" id="SignalP"/>
    </source>
</evidence>
<dbReference type="Gene3D" id="2.30.42.10">
    <property type="match status" value="1"/>
</dbReference>
<dbReference type="Pfam" id="PF00595">
    <property type="entry name" value="PDZ"/>
    <property type="match status" value="1"/>
</dbReference>
<feature type="signal peptide" evidence="1">
    <location>
        <begin position="1"/>
        <end position="34"/>
    </location>
</feature>
<dbReference type="Pfam" id="PF17899">
    <property type="entry name" value="Peptidase_M61_N"/>
    <property type="match status" value="1"/>
</dbReference>
<protein>
    <submittedName>
        <fullName evidence="3">M61 family metallopeptidase</fullName>
    </submittedName>
</protein>
<dbReference type="RefSeq" id="WP_181266156.1">
    <property type="nucleotide sequence ID" value="NZ_BAAAGB010000002.1"/>
</dbReference>
<evidence type="ECO:0000259" key="2">
    <source>
        <dbReference type="SMART" id="SM00228"/>
    </source>
</evidence>
<dbReference type="InterPro" id="IPR036034">
    <property type="entry name" value="PDZ_sf"/>
</dbReference>
<name>A0A7V8U6W9_9SPHN</name>
<dbReference type="Gene3D" id="2.60.40.3650">
    <property type="match status" value="1"/>
</dbReference>